<dbReference type="Pfam" id="PF01412">
    <property type="entry name" value="ArfGap"/>
    <property type="match status" value="1"/>
</dbReference>
<dbReference type="Proteomes" id="UP000001514">
    <property type="component" value="Unassembled WGS sequence"/>
</dbReference>
<dbReference type="CDD" id="cd08204">
    <property type="entry name" value="ArfGap"/>
    <property type="match status" value="1"/>
</dbReference>
<keyword evidence="8" id="KW-1185">Reference proteome</keyword>
<organism evidence="8">
    <name type="scientific">Selaginella moellendorffii</name>
    <name type="common">Spikemoss</name>
    <dbReference type="NCBI Taxonomy" id="88036"/>
    <lineage>
        <taxon>Eukaryota</taxon>
        <taxon>Viridiplantae</taxon>
        <taxon>Streptophyta</taxon>
        <taxon>Embryophyta</taxon>
        <taxon>Tracheophyta</taxon>
        <taxon>Lycopodiopsida</taxon>
        <taxon>Selaginellales</taxon>
        <taxon>Selaginellaceae</taxon>
        <taxon>Selaginella</taxon>
    </lineage>
</organism>
<dbReference type="FunFam" id="1.10.220.150:FF:000009">
    <property type="entry name" value="stromal membrane-associated protein 1 isoform X1"/>
    <property type="match status" value="1"/>
</dbReference>
<dbReference type="Gene3D" id="1.10.220.150">
    <property type="entry name" value="Arf GTPase activating protein"/>
    <property type="match status" value="1"/>
</dbReference>
<keyword evidence="1" id="KW-0343">GTPase activation</keyword>
<evidence type="ECO:0000313" key="8">
    <source>
        <dbReference type="Proteomes" id="UP000001514"/>
    </source>
</evidence>
<evidence type="ECO:0000256" key="1">
    <source>
        <dbReference type="ARBA" id="ARBA00022468"/>
    </source>
</evidence>
<dbReference type="Gramene" id="EFJ35343">
    <property type="protein sequence ID" value="EFJ35343"/>
    <property type="gene ID" value="SELMODRAFT_80545"/>
</dbReference>
<evidence type="ECO:0000256" key="2">
    <source>
        <dbReference type="ARBA" id="ARBA00022723"/>
    </source>
</evidence>
<accession>D8QX35</accession>
<dbReference type="SUPFAM" id="SSF57863">
    <property type="entry name" value="ArfGap/RecO-like zinc finger"/>
    <property type="match status" value="1"/>
</dbReference>
<dbReference type="GO" id="GO:0008270">
    <property type="term" value="F:zinc ion binding"/>
    <property type="evidence" value="ECO:0007669"/>
    <property type="project" value="UniProtKB-KW"/>
</dbReference>
<keyword evidence="3 5" id="KW-0863">Zinc-finger</keyword>
<dbReference type="PRINTS" id="PR00405">
    <property type="entry name" value="REVINTRACTNG"/>
</dbReference>
<dbReference type="InterPro" id="IPR038508">
    <property type="entry name" value="ArfGAP_dom_sf"/>
</dbReference>
<dbReference type="PROSITE" id="PS50115">
    <property type="entry name" value="ARFGAP"/>
    <property type="match status" value="1"/>
</dbReference>
<protein>
    <recommendedName>
        <fullName evidence="6">Arf-GAP domain-containing protein</fullName>
    </recommendedName>
</protein>
<name>D8QX35_SELML</name>
<dbReference type="SMART" id="SM00105">
    <property type="entry name" value="ArfGap"/>
    <property type="match status" value="1"/>
</dbReference>
<dbReference type="InParanoid" id="D8QX35"/>
<dbReference type="PANTHER" id="PTHR45705">
    <property type="entry name" value="FI20236P1"/>
    <property type="match status" value="1"/>
</dbReference>
<dbReference type="OrthoDB" id="10266696at2759"/>
<dbReference type="GO" id="GO:0005096">
    <property type="term" value="F:GTPase activator activity"/>
    <property type="evidence" value="ECO:0000318"/>
    <property type="project" value="GO_Central"/>
</dbReference>
<dbReference type="InterPro" id="IPR037278">
    <property type="entry name" value="ARFGAP/RecO"/>
</dbReference>
<dbReference type="AlphaFoldDB" id="D8QX35"/>
<keyword evidence="4" id="KW-0862">Zinc</keyword>
<evidence type="ECO:0000256" key="5">
    <source>
        <dbReference type="PROSITE-ProRule" id="PRU00288"/>
    </source>
</evidence>
<dbReference type="STRING" id="88036.D8QX35"/>
<keyword evidence="2" id="KW-0479">Metal-binding</keyword>
<dbReference type="EMBL" id="GL377568">
    <property type="protein sequence ID" value="EFJ35343.1"/>
    <property type="molecule type" value="Genomic_DNA"/>
</dbReference>
<dbReference type="KEGG" id="smo:SELMODRAFT_80545"/>
<dbReference type="eggNOG" id="KOG0703">
    <property type="taxonomic scope" value="Eukaryota"/>
</dbReference>
<evidence type="ECO:0000256" key="4">
    <source>
        <dbReference type="ARBA" id="ARBA00022833"/>
    </source>
</evidence>
<feature type="domain" description="Arf-GAP" evidence="6">
    <location>
        <begin position="14"/>
        <end position="139"/>
    </location>
</feature>
<dbReference type="InterPro" id="IPR001164">
    <property type="entry name" value="ArfGAP_dom"/>
</dbReference>
<dbReference type="HOGENOM" id="CLU_023062_1_2_1"/>
<sequence>MASNAAARAQKEADSHLKALMAWPENQKCADCGASKPRFASITLAVFLCNRCYGIHRGVGAHITRTKCVGLDRWTPEEVHRMKCIGNAVAAAYWEQRLPQGIQRPSPESPDSEVERWIRDKYEKRLFCPPDLPPPEAPKFAIEVLQRVFFADTLLKGL</sequence>
<dbReference type="PANTHER" id="PTHR45705:SF1">
    <property type="entry name" value="FI20236P1"/>
    <property type="match status" value="1"/>
</dbReference>
<evidence type="ECO:0000313" key="7">
    <source>
        <dbReference type="EMBL" id="EFJ35343.1"/>
    </source>
</evidence>
<evidence type="ECO:0000259" key="6">
    <source>
        <dbReference type="PROSITE" id="PS50115"/>
    </source>
</evidence>
<proteinExistence type="predicted"/>
<dbReference type="GO" id="GO:0005737">
    <property type="term" value="C:cytoplasm"/>
    <property type="evidence" value="ECO:0000318"/>
    <property type="project" value="GO_Central"/>
</dbReference>
<dbReference type="InterPro" id="IPR051718">
    <property type="entry name" value="ARF_GTPase-activating"/>
</dbReference>
<dbReference type="OMA" id="RSIGTHI"/>
<evidence type="ECO:0000256" key="3">
    <source>
        <dbReference type="ARBA" id="ARBA00022771"/>
    </source>
</evidence>
<gene>
    <name evidence="7" type="ORF">SELMODRAFT_80545</name>
</gene>
<reference evidence="7 8" key="1">
    <citation type="journal article" date="2011" name="Science">
        <title>The Selaginella genome identifies genetic changes associated with the evolution of vascular plants.</title>
        <authorList>
            <person name="Banks J.A."/>
            <person name="Nishiyama T."/>
            <person name="Hasebe M."/>
            <person name="Bowman J.L."/>
            <person name="Gribskov M."/>
            <person name="dePamphilis C."/>
            <person name="Albert V.A."/>
            <person name="Aono N."/>
            <person name="Aoyama T."/>
            <person name="Ambrose B.A."/>
            <person name="Ashton N.W."/>
            <person name="Axtell M.J."/>
            <person name="Barker E."/>
            <person name="Barker M.S."/>
            <person name="Bennetzen J.L."/>
            <person name="Bonawitz N.D."/>
            <person name="Chapple C."/>
            <person name="Cheng C."/>
            <person name="Correa L.G."/>
            <person name="Dacre M."/>
            <person name="DeBarry J."/>
            <person name="Dreyer I."/>
            <person name="Elias M."/>
            <person name="Engstrom E.M."/>
            <person name="Estelle M."/>
            <person name="Feng L."/>
            <person name="Finet C."/>
            <person name="Floyd S.K."/>
            <person name="Frommer W.B."/>
            <person name="Fujita T."/>
            <person name="Gramzow L."/>
            <person name="Gutensohn M."/>
            <person name="Harholt J."/>
            <person name="Hattori M."/>
            <person name="Heyl A."/>
            <person name="Hirai T."/>
            <person name="Hiwatashi Y."/>
            <person name="Ishikawa M."/>
            <person name="Iwata M."/>
            <person name="Karol K.G."/>
            <person name="Koehler B."/>
            <person name="Kolukisaoglu U."/>
            <person name="Kubo M."/>
            <person name="Kurata T."/>
            <person name="Lalonde S."/>
            <person name="Li K."/>
            <person name="Li Y."/>
            <person name="Litt A."/>
            <person name="Lyons E."/>
            <person name="Manning G."/>
            <person name="Maruyama T."/>
            <person name="Michael T.P."/>
            <person name="Mikami K."/>
            <person name="Miyazaki S."/>
            <person name="Morinaga S."/>
            <person name="Murata T."/>
            <person name="Mueller-Roeber B."/>
            <person name="Nelson D.R."/>
            <person name="Obara M."/>
            <person name="Oguri Y."/>
            <person name="Olmstead R.G."/>
            <person name="Onodera N."/>
            <person name="Petersen B.L."/>
            <person name="Pils B."/>
            <person name="Prigge M."/>
            <person name="Rensing S.A."/>
            <person name="Riano-Pachon D.M."/>
            <person name="Roberts A.W."/>
            <person name="Sato Y."/>
            <person name="Scheller H.V."/>
            <person name="Schulz B."/>
            <person name="Schulz C."/>
            <person name="Shakirov E.V."/>
            <person name="Shibagaki N."/>
            <person name="Shinohara N."/>
            <person name="Shippen D.E."/>
            <person name="Soerensen I."/>
            <person name="Sotooka R."/>
            <person name="Sugimoto N."/>
            <person name="Sugita M."/>
            <person name="Sumikawa N."/>
            <person name="Tanurdzic M."/>
            <person name="Theissen G."/>
            <person name="Ulvskov P."/>
            <person name="Wakazuki S."/>
            <person name="Weng J.K."/>
            <person name="Willats W.W."/>
            <person name="Wipf D."/>
            <person name="Wolf P.G."/>
            <person name="Yang L."/>
            <person name="Zimmer A.D."/>
            <person name="Zhu Q."/>
            <person name="Mitros T."/>
            <person name="Hellsten U."/>
            <person name="Loque D."/>
            <person name="Otillar R."/>
            <person name="Salamov A."/>
            <person name="Schmutz J."/>
            <person name="Shapiro H."/>
            <person name="Lindquist E."/>
            <person name="Lucas S."/>
            <person name="Rokhsar D."/>
            <person name="Grigoriev I.V."/>
        </authorList>
    </citation>
    <scope>NUCLEOTIDE SEQUENCE [LARGE SCALE GENOMIC DNA]</scope>
</reference>